<dbReference type="OrthoDB" id="4159781at2759"/>
<evidence type="ECO:0000313" key="2">
    <source>
        <dbReference type="EMBL" id="RMZ66568.1"/>
    </source>
</evidence>
<sequence>MPTQQDFLFVDAQQAKTSRQGRRNARSFVMQNARRKNPWSTSKHTAKQRKSGSPEGASPSSIATSDSTHTPKTATPSPPIIYYTPDYFPSQDVLEPPLAKGEICPDCHIFLCRPGQRLCPRCLLLKPAAPAQVPNTQLFDPFRTSSVEITQSVSELLTHFSTEMAPGIIAVDIRHRSTLMKSDWFGTAISNSGFMHSLLSTIALHAYVFGKGTFDAILYHRAQAIAAVNATILTPEGISDANIGAVFNLLTVEESLLLPEFALNEDHRAQLQIHQKGHSTAHAIASFQAPNPSTLDFVSTTSFPHHPQGYRPNISQHLTDYCRHAGVKESLNTLVESVLVLIADLNVWFSDPESQLDPLDIQNFACVLECLLVTWLRENEAHVTPLEDALCVALLIFTVRTTEAMKLQSYVHVLHYAASKRLEKALNCTIRTEWQHCPDLLLWILSIGAISAEPSPESTWFVYQTSVACAEFGIFSAEALLVRLHLCGWVSYKLNEAACHLWDRVINLRRTSYYEAPSKEEDANSPVGPLQHHVSQPEFEAWESINWAALSEGHAEYRSATAAAWPEEVSGGEGTGAVAEMAHSARSGYGFAWPTAQHSYAPWMNDLPHSYEL</sequence>
<feature type="compositionally biased region" description="Polar residues" evidence="1">
    <location>
        <begin position="58"/>
        <end position="75"/>
    </location>
</feature>
<gene>
    <name evidence="2" type="ORF">GMOD_00001913</name>
</gene>
<feature type="region of interest" description="Disordered" evidence="1">
    <location>
        <begin position="1"/>
        <end position="78"/>
    </location>
</feature>
<reference evidence="2 3" key="1">
    <citation type="journal article" date="2014" name="PLoS ONE">
        <title>De novo Genome Assembly of the Fungal Plant Pathogen Pyrenophora semeniperda.</title>
        <authorList>
            <person name="Soliai M.M."/>
            <person name="Meyer S.E."/>
            <person name="Udall J.A."/>
            <person name="Elzinga D.E."/>
            <person name="Hermansen R.A."/>
            <person name="Bodily P.M."/>
            <person name="Hart A.A."/>
            <person name="Coleman C.E."/>
        </authorList>
    </citation>
    <scope>NUCLEOTIDE SEQUENCE [LARGE SCALE GENOMIC DNA]</scope>
    <source>
        <strain evidence="2 3">CCB06</strain>
        <tissue evidence="2">Mycelium</tissue>
    </source>
</reference>
<dbReference type="PANTHER" id="PTHR37540:SF5">
    <property type="entry name" value="TRANSCRIPTION FACTOR DOMAIN-CONTAINING PROTEIN"/>
    <property type="match status" value="1"/>
</dbReference>
<name>A0A3M7LWG1_9PLEO</name>
<dbReference type="AlphaFoldDB" id="A0A3M7LWG1"/>
<proteinExistence type="predicted"/>
<dbReference type="PANTHER" id="PTHR37540">
    <property type="entry name" value="TRANSCRIPTION FACTOR (ACR-2), PUTATIVE-RELATED-RELATED"/>
    <property type="match status" value="1"/>
</dbReference>
<keyword evidence="3" id="KW-1185">Reference proteome</keyword>
<organism evidence="2 3">
    <name type="scientific">Pyrenophora seminiperda CCB06</name>
    <dbReference type="NCBI Taxonomy" id="1302712"/>
    <lineage>
        <taxon>Eukaryota</taxon>
        <taxon>Fungi</taxon>
        <taxon>Dikarya</taxon>
        <taxon>Ascomycota</taxon>
        <taxon>Pezizomycotina</taxon>
        <taxon>Dothideomycetes</taxon>
        <taxon>Pleosporomycetidae</taxon>
        <taxon>Pleosporales</taxon>
        <taxon>Pleosporineae</taxon>
        <taxon>Pleosporaceae</taxon>
        <taxon>Pyrenophora</taxon>
    </lineage>
</organism>
<accession>A0A3M7LWG1</accession>
<dbReference type="EMBL" id="KE747809">
    <property type="protein sequence ID" value="RMZ66568.1"/>
    <property type="molecule type" value="Genomic_DNA"/>
</dbReference>
<evidence type="ECO:0000256" key="1">
    <source>
        <dbReference type="SAM" id="MobiDB-lite"/>
    </source>
</evidence>
<evidence type="ECO:0000313" key="3">
    <source>
        <dbReference type="Proteomes" id="UP000265663"/>
    </source>
</evidence>
<protein>
    <submittedName>
        <fullName evidence="2">Uncharacterized protein</fullName>
    </submittedName>
</protein>
<dbReference type="Proteomes" id="UP000265663">
    <property type="component" value="Unassembled WGS sequence"/>
</dbReference>